<accession>A0A0F9DPL7</accession>
<sequence>VVYDYLFRDVPEIYKLTHFIFLNVGSHGKAKTREDLSRVRDKFHVRYELLSAFPNEIGIDFIPLDSNLHLFHYPWGHQTTHSLTTIAGVLFFQGLFRRYYIASAGLTYGEIMESGHMYTGLDMAMFDPQLLPLLSTESLELIPDGQQSNRMGKTLLVVDYSPAQRFLNVCIAAESLSVKNCSVCKKCVRTLAMLRIIGVEDEFKEVFDITKYINEKEKKFFARLSLGLCLGVFQKQMVDYAKSHNVSLRLHTTVYHIFMEILGLPIELLIGKLRKIEWVRSLFHRVRKQFTKRM</sequence>
<name>A0A0F9DPL7_9ZZZZ</name>
<reference evidence="1" key="1">
    <citation type="journal article" date="2015" name="Nature">
        <title>Complex archaea that bridge the gap between prokaryotes and eukaryotes.</title>
        <authorList>
            <person name="Spang A."/>
            <person name="Saw J.H."/>
            <person name="Jorgensen S.L."/>
            <person name="Zaremba-Niedzwiedzka K."/>
            <person name="Martijn J."/>
            <person name="Lind A.E."/>
            <person name="van Eijk R."/>
            <person name="Schleper C."/>
            <person name="Guy L."/>
            <person name="Ettema T.J."/>
        </authorList>
    </citation>
    <scope>NUCLEOTIDE SEQUENCE</scope>
</reference>
<dbReference type="EMBL" id="LAZR01028062">
    <property type="protein sequence ID" value="KKL63733.1"/>
    <property type="molecule type" value="Genomic_DNA"/>
</dbReference>
<proteinExistence type="predicted"/>
<comment type="caution">
    <text evidence="1">The sequence shown here is derived from an EMBL/GenBank/DDBJ whole genome shotgun (WGS) entry which is preliminary data.</text>
</comment>
<feature type="non-terminal residue" evidence="1">
    <location>
        <position position="1"/>
    </location>
</feature>
<evidence type="ECO:0000313" key="1">
    <source>
        <dbReference type="EMBL" id="KKL63733.1"/>
    </source>
</evidence>
<organism evidence="1">
    <name type="scientific">marine sediment metagenome</name>
    <dbReference type="NCBI Taxonomy" id="412755"/>
    <lineage>
        <taxon>unclassified sequences</taxon>
        <taxon>metagenomes</taxon>
        <taxon>ecological metagenomes</taxon>
    </lineage>
</organism>
<gene>
    <name evidence="1" type="ORF">LCGC14_2172160</name>
</gene>
<protein>
    <submittedName>
        <fullName evidence="1">Uncharacterized protein</fullName>
    </submittedName>
</protein>
<dbReference type="AlphaFoldDB" id="A0A0F9DPL7"/>